<evidence type="ECO:0000313" key="5">
    <source>
        <dbReference type="Proteomes" id="UP001162541"/>
    </source>
</evidence>
<evidence type="ECO:0000313" key="3">
    <source>
        <dbReference type="EMBL" id="OAE29929.1"/>
    </source>
</evidence>
<proteinExistence type="predicted"/>
<evidence type="ECO:0000256" key="1">
    <source>
        <dbReference type="SAM" id="MobiDB-lite"/>
    </source>
</evidence>
<gene>
    <name evidence="3" type="ORF">AXG93_773s1690</name>
    <name evidence="2" type="ORF">Mp_1g18260</name>
</gene>
<name>A0A176WA71_MARPO</name>
<dbReference type="Proteomes" id="UP000077202">
    <property type="component" value="Unassembled WGS sequence"/>
</dbReference>
<reference evidence="2" key="2">
    <citation type="journal article" date="2019" name="Curr. Biol.">
        <title>Chromatin organization in early land plants reveals an ancestral association between H3K27me3, transposons, and constitutive heterochromatin.</title>
        <authorList>
            <person name="Montgomery S.A."/>
            <person name="Tanizawa Y."/>
            <person name="Galik B."/>
            <person name="Wang N."/>
            <person name="Ito T."/>
            <person name="Mochizuki T."/>
            <person name="Akimcheva S."/>
            <person name="Bowman J."/>
            <person name="Cognat V."/>
            <person name="Drouard L."/>
            <person name="Ekker H."/>
            <person name="Houng S."/>
            <person name="Kohchi T."/>
            <person name="Lin S."/>
            <person name="Liu L.D."/>
            <person name="Nakamura Y."/>
            <person name="Valeeva L.R."/>
            <person name="Shakirov E.V."/>
            <person name="Shippen D.E."/>
            <person name="Wei W."/>
            <person name="Yagura M."/>
            <person name="Yamaoka S."/>
            <person name="Yamato K.T."/>
            <person name="Liu C."/>
            <person name="Berger F."/>
        </authorList>
    </citation>
    <scope>NUCLEOTIDE SEQUENCE [LARGE SCALE GENOMIC DNA]</scope>
    <source>
        <strain evidence="2">Tak-1</strain>
    </source>
</reference>
<feature type="compositionally biased region" description="Polar residues" evidence="1">
    <location>
        <begin position="116"/>
        <end position="135"/>
    </location>
</feature>
<organism evidence="3 4">
    <name type="scientific">Marchantia polymorpha subsp. ruderalis</name>
    <dbReference type="NCBI Taxonomy" id="1480154"/>
    <lineage>
        <taxon>Eukaryota</taxon>
        <taxon>Viridiplantae</taxon>
        <taxon>Streptophyta</taxon>
        <taxon>Embryophyta</taxon>
        <taxon>Marchantiophyta</taxon>
        <taxon>Marchantiopsida</taxon>
        <taxon>Marchantiidae</taxon>
        <taxon>Marchantiales</taxon>
        <taxon>Marchantiaceae</taxon>
        <taxon>Marchantia</taxon>
    </lineage>
</organism>
<accession>A0A176WA71</accession>
<protein>
    <submittedName>
        <fullName evidence="3">Uncharacterized protein</fullName>
    </submittedName>
</protein>
<keyword evidence="4" id="KW-1185">Reference proteome</keyword>
<dbReference type="EMBL" id="LVLJ01001380">
    <property type="protein sequence ID" value="OAE29929.1"/>
    <property type="molecule type" value="Genomic_DNA"/>
</dbReference>
<reference evidence="5" key="3">
    <citation type="journal article" date="2020" name="Curr. Biol.">
        <title>Chromatin organization in early land plants reveals an ancestral association between H3K27me3, transposons, and constitutive heterochromatin.</title>
        <authorList>
            <person name="Montgomery S.A."/>
            <person name="Tanizawa Y."/>
            <person name="Galik B."/>
            <person name="Wang N."/>
            <person name="Ito T."/>
            <person name="Mochizuki T."/>
            <person name="Akimcheva S."/>
            <person name="Bowman J.L."/>
            <person name="Cognat V."/>
            <person name="Marechal-Drouard L."/>
            <person name="Ekker H."/>
            <person name="Hong S.F."/>
            <person name="Kohchi T."/>
            <person name="Lin S.S."/>
            <person name="Liu L.D."/>
            <person name="Nakamura Y."/>
            <person name="Valeeva L.R."/>
            <person name="Shakirov E.V."/>
            <person name="Shippen D.E."/>
            <person name="Wei W.L."/>
            <person name="Yagura M."/>
            <person name="Yamaoka S."/>
            <person name="Yamato K.T."/>
            <person name="Liu C."/>
            <person name="Berger F."/>
        </authorList>
    </citation>
    <scope>NUCLEOTIDE SEQUENCE [LARGE SCALE GENOMIC DNA]</scope>
    <source>
        <strain evidence="5">Tak-1</strain>
    </source>
</reference>
<sequence>MSTTEAQQADLNAAAADLQKTASDVINSAGAAGEDAKASAGSKREALLNVANIVKDQASKGIDTSKAYIDRVVDHVGTFAQQATDKASTQIGGLQSTATAQLASLQENLAKAIKAGQTSGTSSTPAADGTTTDRSYTPAAADGSGSGANDAMKFPFNVVTWCSTVCGGKDGAAPAFNARGLSPDALREAAASVQASLESGQASLTEQAKAAAASAKEKASAAAAQAQEAAQSAQEKAQAASAQVQEAVSAKAAEAQEAAAQEQKSLAEQGQAAKDAAVAEASAVKEQVEAKVAEVQSQVSGAGAPAAPSS</sequence>
<dbReference type="AlphaFoldDB" id="A0A176WA71"/>
<reference evidence="3 4" key="1">
    <citation type="submission" date="2016-03" db="EMBL/GenBank/DDBJ databases">
        <title>Mechanisms controlling the formation of the plant cell surface in tip-growing cells are functionally conserved among land plants.</title>
        <authorList>
            <person name="Honkanen S."/>
            <person name="Jones V.A."/>
            <person name="Morieri G."/>
            <person name="Champion C."/>
            <person name="Hetherington A.J."/>
            <person name="Kelly S."/>
            <person name="Saint-Marcoux D."/>
            <person name="Proust H."/>
            <person name="Prescott H."/>
            <person name="Dolan L."/>
        </authorList>
    </citation>
    <scope>NUCLEOTIDE SEQUENCE [LARGE SCALE GENOMIC DNA]</scope>
    <source>
        <strain evidence="4">cv. Tak-1 and cv. Tak-2</strain>
        <tissue evidence="3">Whole gametophyte</tissue>
    </source>
</reference>
<feature type="compositionally biased region" description="Low complexity" evidence="1">
    <location>
        <begin position="293"/>
        <end position="310"/>
    </location>
</feature>
<evidence type="ECO:0000313" key="2">
    <source>
        <dbReference type="EMBL" id="BBM99046.1"/>
    </source>
</evidence>
<feature type="region of interest" description="Disordered" evidence="1">
    <location>
        <begin position="115"/>
        <end position="148"/>
    </location>
</feature>
<feature type="compositionally biased region" description="Low complexity" evidence="1">
    <location>
        <begin position="232"/>
        <end position="285"/>
    </location>
</feature>
<dbReference type="EMBL" id="AP019866">
    <property type="protein sequence ID" value="BBM99046.1"/>
    <property type="molecule type" value="Genomic_DNA"/>
</dbReference>
<feature type="region of interest" description="Disordered" evidence="1">
    <location>
        <begin position="232"/>
        <end position="310"/>
    </location>
</feature>
<dbReference type="Proteomes" id="UP001162541">
    <property type="component" value="Chromosome 1"/>
</dbReference>
<feature type="compositionally biased region" description="Low complexity" evidence="1">
    <location>
        <begin position="139"/>
        <end position="148"/>
    </location>
</feature>
<evidence type="ECO:0000313" key="4">
    <source>
        <dbReference type="Proteomes" id="UP000077202"/>
    </source>
</evidence>